<evidence type="ECO:0000313" key="2">
    <source>
        <dbReference type="Proteomes" id="UP001168528"/>
    </source>
</evidence>
<dbReference type="Proteomes" id="UP001168528">
    <property type="component" value="Unassembled WGS sequence"/>
</dbReference>
<comment type="caution">
    <text evidence="1">The sequence shown here is derived from an EMBL/GenBank/DDBJ whole genome shotgun (WGS) entry which is preliminary data.</text>
</comment>
<protein>
    <recommendedName>
        <fullName evidence="3">SIR2-like domain-containing protein</fullName>
    </recommendedName>
</protein>
<proteinExistence type="predicted"/>
<keyword evidence="2" id="KW-1185">Reference proteome</keyword>
<gene>
    <name evidence="1" type="ORF">Q0590_36405</name>
</gene>
<evidence type="ECO:0008006" key="3">
    <source>
        <dbReference type="Google" id="ProtNLM"/>
    </source>
</evidence>
<dbReference type="RefSeq" id="WP_302042610.1">
    <property type="nucleotide sequence ID" value="NZ_JAUKPO010000097.1"/>
</dbReference>
<evidence type="ECO:0000313" key="1">
    <source>
        <dbReference type="EMBL" id="MDO1451814.1"/>
    </source>
</evidence>
<dbReference type="EMBL" id="JAUKPO010000097">
    <property type="protein sequence ID" value="MDO1451814.1"/>
    <property type="molecule type" value="Genomic_DNA"/>
</dbReference>
<accession>A0ABT8RI88</accession>
<reference evidence="1" key="1">
    <citation type="submission" date="2023-07" db="EMBL/GenBank/DDBJ databases">
        <title>The genome sequence of Rhodocytophaga aerolata KACC 12507.</title>
        <authorList>
            <person name="Zhang X."/>
        </authorList>
    </citation>
    <scope>NUCLEOTIDE SEQUENCE</scope>
    <source>
        <strain evidence="1">KACC 12507</strain>
    </source>
</reference>
<sequence length="346" mass="40449">MKVAFIIGNGFNYLIRDLVRNYPKDNIPKILNASTVDVAKRIEDITKLWEKFNTVFNNLKEHTKEHQLSDEELIRMIYAVLDFFSTIRGFEKILSKEIVNNLKVVFNDFILDQIKQIANEFREHQESEGYRAVKQLFPNFGVKFQEVIRKNNLQGLHIYTTNYDGVLDTLLTGNPKGFVFNDGFGFCSIQGLLELDPNGLFNQKQLIAHLHGSYRFQRYFGSTYKTKSNIENKDPVMVFNNPDMKEQIIRNDNVLSEYFHQFINDLKVFEKLIIFGNSMINEPHLKNQIKLHFNRDNTKLYICSRDPDAIVKRIEPSYNGSILSRNTKAVKSEDQLIEFIDDIIKD</sequence>
<name>A0ABT8RI88_9BACT</name>
<organism evidence="1 2">
    <name type="scientific">Rhodocytophaga aerolata</name>
    <dbReference type="NCBI Taxonomy" id="455078"/>
    <lineage>
        <taxon>Bacteria</taxon>
        <taxon>Pseudomonadati</taxon>
        <taxon>Bacteroidota</taxon>
        <taxon>Cytophagia</taxon>
        <taxon>Cytophagales</taxon>
        <taxon>Rhodocytophagaceae</taxon>
        <taxon>Rhodocytophaga</taxon>
    </lineage>
</organism>